<proteinExistence type="inferred from homology"/>
<dbReference type="CDD" id="cd09857">
    <property type="entry name" value="PIN_EXO1"/>
    <property type="match status" value="1"/>
</dbReference>
<comment type="function">
    <text evidence="17">5'-&gt;3' double-stranded DNA exonuclease which may also possess a cryptic 3'-&gt;5' double-stranded DNA exonuclease activity. Functions in DNA mismatch repair.</text>
</comment>
<evidence type="ECO:0000256" key="4">
    <source>
        <dbReference type="ARBA" id="ARBA00022553"/>
    </source>
</evidence>
<comment type="similarity">
    <text evidence="2 17">Belongs to the XPG/RAD2 endonuclease family. EXO1 subfamily.</text>
</comment>
<keyword evidence="21" id="KW-1185">Reference proteome</keyword>
<dbReference type="SUPFAM" id="SSF88723">
    <property type="entry name" value="PIN domain-like"/>
    <property type="match status" value="1"/>
</dbReference>
<feature type="compositionally biased region" description="Polar residues" evidence="18">
    <location>
        <begin position="446"/>
        <end position="465"/>
    </location>
</feature>
<dbReference type="InterPro" id="IPR006085">
    <property type="entry name" value="XPG_DNA_repair_N"/>
</dbReference>
<keyword evidence="16 17" id="KW-0539">Nucleus</keyword>
<keyword evidence="11 17" id="KW-0269">Exonuclease</keyword>
<keyword evidence="7" id="KW-0255">Endonuclease</keyword>
<dbReference type="InterPro" id="IPR037315">
    <property type="entry name" value="EXO1_H3TH"/>
</dbReference>
<dbReference type="EC" id="3.1.-.-" evidence="17"/>
<feature type="region of interest" description="Disordered" evidence="18">
    <location>
        <begin position="689"/>
        <end position="726"/>
    </location>
</feature>
<evidence type="ECO:0000256" key="9">
    <source>
        <dbReference type="ARBA" id="ARBA00022769"/>
    </source>
</evidence>
<dbReference type="PANTHER" id="PTHR11081:SF8">
    <property type="entry name" value="EXONUCLEASE 1"/>
    <property type="match status" value="1"/>
</dbReference>
<accession>A0ABM1J062</accession>
<keyword evidence="13 17" id="KW-0267">Excision nuclease</keyword>
<keyword evidence="9 17" id="KW-0228">DNA excision</keyword>
<evidence type="ECO:0000256" key="16">
    <source>
        <dbReference type="ARBA" id="ARBA00023242"/>
    </source>
</evidence>
<keyword evidence="14 17" id="KW-0238">DNA-binding</keyword>
<dbReference type="GeneID" id="107071391"/>
<dbReference type="Gene3D" id="3.40.50.1010">
    <property type="entry name" value="5'-nuclease"/>
    <property type="match status" value="1"/>
</dbReference>
<evidence type="ECO:0000256" key="2">
    <source>
        <dbReference type="ARBA" id="ARBA00010563"/>
    </source>
</evidence>
<evidence type="ECO:0000256" key="10">
    <source>
        <dbReference type="ARBA" id="ARBA00022801"/>
    </source>
</evidence>
<keyword evidence="10 17" id="KW-0378">Hydrolase</keyword>
<dbReference type="PROSITE" id="PS00841">
    <property type="entry name" value="XPG_1"/>
    <property type="match status" value="1"/>
</dbReference>
<feature type="region of interest" description="Disordered" evidence="18">
    <location>
        <begin position="445"/>
        <end position="465"/>
    </location>
</feature>
<evidence type="ECO:0000256" key="1">
    <source>
        <dbReference type="ARBA" id="ARBA00004123"/>
    </source>
</evidence>
<feature type="region of interest" description="Disordered" evidence="18">
    <location>
        <begin position="523"/>
        <end position="542"/>
    </location>
</feature>
<dbReference type="InterPro" id="IPR006086">
    <property type="entry name" value="XPG-I_dom"/>
</dbReference>
<keyword evidence="5 17" id="KW-0540">Nuclease</keyword>
<name>A0ABM1J062_POLDO</name>
<dbReference type="Proteomes" id="UP000694924">
    <property type="component" value="Unplaced"/>
</dbReference>
<dbReference type="SMART" id="SM00485">
    <property type="entry name" value="XPGN"/>
    <property type="match status" value="1"/>
</dbReference>
<dbReference type="InterPro" id="IPR036279">
    <property type="entry name" value="5-3_exonuclease_C_sf"/>
</dbReference>
<dbReference type="PROSITE" id="PS00842">
    <property type="entry name" value="XPG_2"/>
    <property type="match status" value="1"/>
</dbReference>
<evidence type="ECO:0000256" key="6">
    <source>
        <dbReference type="ARBA" id="ARBA00022723"/>
    </source>
</evidence>
<protein>
    <recommendedName>
        <fullName evidence="3 17">Exonuclease 1</fullName>
        <ecNumber evidence="17">3.1.-.-</ecNumber>
    </recommendedName>
</protein>
<evidence type="ECO:0000256" key="14">
    <source>
        <dbReference type="ARBA" id="ARBA00023125"/>
    </source>
</evidence>
<dbReference type="Pfam" id="PF00752">
    <property type="entry name" value="XPG_N"/>
    <property type="match status" value="1"/>
</dbReference>
<keyword evidence="8 17" id="KW-0227">DNA damage</keyword>
<evidence type="ECO:0000256" key="5">
    <source>
        <dbReference type="ARBA" id="ARBA00022722"/>
    </source>
</evidence>
<evidence type="ECO:0000256" key="11">
    <source>
        <dbReference type="ARBA" id="ARBA00022839"/>
    </source>
</evidence>
<feature type="domain" description="XPG N-terminal" evidence="20">
    <location>
        <begin position="1"/>
        <end position="103"/>
    </location>
</feature>
<keyword evidence="15 17" id="KW-0234">DNA repair</keyword>
<evidence type="ECO:0000313" key="22">
    <source>
        <dbReference type="RefSeq" id="XP_015185849.1"/>
    </source>
</evidence>
<dbReference type="CDD" id="cd09908">
    <property type="entry name" value="H3TH_EXO1"/>
    <property type="match status" value="1"/>
</dbReference>
<dbReference type="InterPro" id="IPR019974">
    <property type="entry name" value="XPG_CS"/>
</dbReference>
<feature type="domain" description="XPG-I" evidence="19">
    <location>
        <begin position="138"/>
        <end position="211"/>
    </location>
</feature>
<dbReference type="InterPro" id="IPR044752">
    <property type="entry name" value="PIN-like_EXO1"/>
</dbReference>
<evidence type="ECO:0000259" key="20">
    <source>
        <dbReference type="SMART" id="SM00485"/>
    </source>
</evidence>
<evidence type="ECO:0000256" key="3">
    <source>
        <dbReference type="ARBA" id="ARBA00020324"/>
    </source>
</evidence>
<keyword evidence="6 17" id="KW-0479">Metal-binding</keyword>
<feature type="compositionally biased region" description="Basic residues" evidence="18">
    <location>
        <begin position="706"/>
        <end position="720"/>
    </location>
</feature>
<evidence type="ECO:0000259" key="19">
    <source>
        <dbReference type="SMART" id="SM00484"/>
    </source>
</evidence>
<organism evidence="21 22">
    <name type="scientific">Polistes dominula</name>
    <name type="common">European paper wasp</name>
    <name type="synonym">Vespa dominula</name>
    <dbReference type="NCBI Taxonomy" id="743375"/>
    <lineage>
        <taxon>Eukaryota</taxon>
        <taxon>Metazoa</taxon>
        <taxon>Ecdysozoa</taxon>
        <taxon>Arthropoda</taxon>
        <taxon>Hexapoda</taxon>
        <taxon>Insecta</taxon>
        <taxon>Pterygota</taxon>
        <taxon>Neoptera</taxon>
        <taxon>Endopterygota</taxon>
        <taxon>Hymenoptera</taxon>
        <taxon>Apocrita</taxon>
        <taxon>Aculeata</taxon>
        <taxon>Vespoidea</taxon>
        <taxon>Vespidae</taxon>
        <taxon>Polistinae</taxon>
        <taxon>Polistini</taxon>
        <taxon>Polistes</taxon>
    </lineage>
</organism>
<dbReference type="Gene3D" id="1.10.150.20">
    <property type="entry name" value="5' to 3' exonuclease, C-terminal subdomain"/>
    <property type="match status" value="1"/>
</dbReference>
<evidence type="ECO:0000256" key="8">
    <source>
        <dbReference type="ARBA" id="ARBA00022763"/>
    </source>
</evidence>
<dbReference type="SUPFAM" id="SSF47807">
    <property type="entry name" value="5' to 3' exonuclease, C-terminal subdomain"/>
    <property type="match status" value="1"/>
</dbReference>
<dbReference type="PRINTS" id="PR00853">
    <property type="entry name" value="XPGRADSUPER"/>
</dbReference>
<dbReference type="PANTHER" id="PTHR11081">
    <property type="entry name" value="FLAP ENDONUCLEASE FAMILY MEMBER"/>
    <property type="match status" value="1"/>
</dbReference>
<comment type="cofactor">
    <cofactor evidence="17">
        <name>Mg(2+)</name>
        <dbReference type="ChEBI" id="CHEBI:18420"/>
    </cofactor>
    <text evidence="17">Binds 2 magnesium ions per subunit. They probably participate in the reaction catalyzed by the enzyme. May bind an additional third magnesium ion after substrate binding.</text>
</comment>
<evidence type="ECO:0000256" key="15">
    <source>
        <dbReference type="ARBA" id="ARBA00023204"/>
    </source>
</evidence>
<reference evidence="22" key="1">
    <citation type="submission" date="2025-08" db="UniProtKB">
        <authorList>
            <consortium name="RefSeq"/>
        </authorList>
    </citation>
    <scope>IDENTIFICATION</scope>
    <source>
        <tissue evidence="22">Whole body</tissue>
    </source>
</reference>
<evidence type="ECO:0000256" key="17">
    <source>
        <dbReference type="RuleBase" id="RU910737"/>
    </source>
</evidence>
<comment type="subcellular location">
    <subcellularLocation>
        <location evidence="1 17">Nucleus</location>
    </subcellularLocation>
</comment>
<dbReference type="Pfam" id="PF00867">
    <property type="entry name" value="XPG_I"/>
    <property type="match status" value="1"/>
</dbReference>
<evidence type="ECO:0000313" key="21">
    <source>
        <dbReference type="Proteomes" id="UP000694924"/>
    </source>
</evidence>
<evidence type="ECO:0000256" key="13">
    <source>
        <dbReference type="ARBA" id="ARBA00022881"/>
    </source>
</evidence>
<dbReference type="SMART" id="SM00279">
    <property type="entry name" value="HhH2"/>
    <property type="match status" value="1"/>
</dbReference>
<feature type="compositionally biased region" description="Low complexity" evidence="18">
    <location>
        <begin position="527"/>
        <end position="539"/>
    </location>
</feature>
<dbReference type="RefSeq" id="XP_015185849.1">
    <property type="nucleotide sequence ID" value="XM_015330363.1"/>
</dbReference>
<dbReference type="GO" id="GO:0004527">
    <property type="term" value="F:exonuclease activity"/>
    <property type="evidence" value="ECO:0007669"/>
    <property type="project" value="UniProtKB-KW"/>
</dbReference>
<gene>
    <name evidence="22" type="primary">LOC107071391</name>
</gene>
<evidence type="ECO:0000256" key="18">
    <source>
        <dbReference type="SAM" id="MobiDB-lite"/>
    </source>
</evidence>
<dbReference type="InterPro" id="IPR006084">
    <property type="entry name" value="XPG/Rad2"/>
</dbReference>
<sequence length="745" mass="85270">MGITGLLSFLEKSSRKTNINEFAGQSVAIDSYCWLHKGIYPCADKLLLGEPTDGYIIYCMKFIRMLLKHNIKPILVFDGRHLPAKAEIEAQRHKKRDIKRQQAAQLIQAGRNAEGRNLLVQSIDVTHKIALELIKTCQSFNIDCIVAPYEADAQLAYLNISGIADVVITEDSDLILFGCKKVFFKMDQNGNGLLVEQDKLHLAMGVQLADFNIDKFMYMCILSGCDYLASLRGIGLIKAKKFIQSINNSNCDIYNALTNLGYCLKMRSLDVSKEYRDNFIKAFITFKHQLVFCPLQRKQVRLNPPTPDVSEEQLHHAGDEIDPDTALQLAYGNCDPFTFEMLHDFDPDIKKKFNNPNPNILSVIPKHISIWSSNYKPRQSIENFLTKKEPINFENYLCIKEPDNTRKKSTNIKKREYHHVVNTTNYQELNEKDILDAYKSEENIETENQIQSTDENSPNVNEQKSPILSRNPFIKETSVNQISPSLLFKRRSKTKFGRLKQFQKTIIDENDITESKFFTNKSEDMNKSNASNNDENINSENDERCINHTPKKMKMDIDEDKNNLKYSIEFNNVNNAHSIDANQSNTSTLVNKNESMIHERNIIEETITKQGICSSNHAKESRSLITSTNEVEKIDLSINDDINNYNCNIPQSCSPSSESDYSVSQNSIEDNTSTLFKFSNIKLNKSIDDHSEKTIKRPQTSSQTKTNKKLTPKQIPRSKRISSERGQLSLLNMFGFKRKEPLKLD</sequence>
<evidence type="ECO:0000256" key="12">
    <source>
        <dbReference type="ARBA" id="ARBA00022842"/>
    </source>
</evidence>
<keyword evidence="12 17" id="KW-0460">Magnesium</keyword>
<dbReference type="InterPro" id="IPR008918">
    <property type="entry name" value="HhH2"/>
</dbReference>
<dbReference type="SMART" id="SM00484">
    <property type="entry name" value="XPGI"/>
    <property type="match status" value="1"/>
</dbReference>
<keyword evidence="4" id="KW-0597">Phosphoprotein</keyword>
<evidence type="ECO:0000256" key="7">
    <source>
        <dbReference type="ARBA" id="ARBA00022759"/>
    </source>
</evidence>
<dbReference type="InterPro" id="IPR029060">
    <property type="entry name" value="PIN-like_dom_sf"/>
</dbReference>